<feature type="transmembrane region" description="Helical" evidence="1">
    <location>
        <begin position="20"/>
        <end position="42"/>
    </location>
</feature>
<evidence type="ECO:0000313" key="3">
    <source>
        <dbReference type="Proteomes" id="UP000000547"/>
    </source>
</evidence>
<sequence>MPIPLSRPSLSELFSLLLLAIFRFVIISLAISAFYIVALAIIKTKGCCFFTVIQGDAQIS</sequence>
<dbReference type="EMBL" id="CP000083">
    <property type="protein sequence ID" value="AAZ28758.1"/>
    <property type="molecule type" value="Genomic_DNA"/>
</dbReference>
<dbReference type="Proteomes" id="UP000000547">
    <property type="component" value="Chromosome"/>
</dbReference>
<dbReference type="KEGG" id="cps:CPS_1719"/>
<dbReference type="HOGENOM" id="CLU_2933414_0_0_6"/>
<evidence type="ECO:0000313" key="2">
    <source>
        <dbReference type="EMBL" id="AAZ28758.1"/>
    </source>
</evidence>
<accession>Q484Q8</accession>
<keyword evidence="1" id="KW-1133">Transmembrane helix</keyword>
<dbReference type="AlphaFoldDB" id="Q484Q8"/>
<keyword evidence="1" id="KW-0812">Transmembrane</keyword>
<organism evidence="2 3">
    <name type="scientific">Colwellia psychrerythraea (strain 34H / ATCC BAA-681)</name>
    <name type="common">Vibrio psychroerythus</name>
    <dbReference type="NCBI Taxonomy" id="167879"/>
    <lineage>
        <taxon>Bacteria</taxon>
        <taxon>Pseudomonadati</taxon>
        <taxon>Pseudomonadota</taxon>
        <taxon>Gammaproteobacteria</taxon>
        <taxon>Alteromonadales</taxon>
        <taxon>Colwelliaceae</taxon>
        <taxon>Colwellia</taxon>
    </lineage>
</organism>
<protein>
    <submittedName>
        <fullName evidence="2">Uncharacterized protein</fullName>
    </submittedName>
</protein>
<evidence type="ECO:0000256" key="1">
    <source>
        <dbReference type="SAM" id="Phobius"/>
    </source>
</evidence>
<name>Q484Q8_COLP3</name>
<gene>
    <name evidence="2" type="ordered locus">CPS_1719</name>
</gene>
<keyword evidence="1" id="KW-0472">Membrane</keyword>
<proteinExistence type="predicted"/>
<reference evidence="2" key="1">
    <citation type="journal article" date="2005" name="Proc. Natl. Acad. Sci. U.S.A.">
        <title>The psychrophilic lifestyle as revealed by the genome sequence of Colwellia psychrerythraea 34H through genomic and proteomic analyses.</title>
        <authorList>
            <person name="Methe B.A."/>
            <person name="Nelson K.E."/>
            <person name="Deming J.W."/>
            <person name="Momen B."/>
            <person name="Melamud E."/>
            <person name="Zhang X."/>
            <person name="Moult J."/>
            <person name="Madupu R."/>
            <person name="Nelson W.C."/>
            <person name="Dodson R.J."/>
            <person name="Brinkac L.M."/>
            <person name="Daugherty S.C."/>
            <person name="Durkin A.S."/>
            <person name="DeBoy R.T."/>
            <person name="Kolonay J.F."/>
            <person name="Sullivan S.A."/>
            <person name="Zhou L."/>
            <person name="Davidsen T.M."/>
            <person name="Wu M."/>
            <person name="Huston A.L."/>
            <person name="Lewis M."/>
            <person name="Weaver B."/>
            <person name="Weidman J.F."/>
            <person name="Khouri H."/>
            <person name="Utterback T.R."/>
            <person name="Feldblyum T.V."/>
            <person name="Fraser C.M."/>
        </authorList>
    </citation>
    <scope>NUCLEOTIDE SEQUENCE [LARGE SCALE GENOMIC DNA]</scope>
    <source>
        <strain evidence="2">34H</strain>
    </source>
</reference>